<reference evidence="1 2" key="1">
    <citation type="submission" date="2018-10" db="EMBL/GenBank/DDBJ databases">
        <title>Kocuria tytonicola, new bacteria from the preen glands of American barn owls (Tyto furcata).</title>
        <authorList>
            <person name="Braun M.S."/>
            <person name="Wang E."/>
            <person name="Zimmermann S."/>
            <person name="Boutin S."/>
            <person name="Wagner H."/>
            <person name="Wink M."/>
        </authorList>
    </citation>
    <scope>NUCLEOTIDE SEQUENCE [LARGE SCALE GENOMIC DNA]</scope>
    <source>
        <strain evidence="1 2">473</strain>
    </source>
</reference>
<evidence type="ECO:0000313" key="2">
    <source>
        <dbReference type="Proteomes" id="UP000277871"/>
    </source>
</evidence>
<evidence type="ECO:0000313" key="1">
    <source>
        <dbReference type="EMBL" id="RLY93990.1"/>
    </source>
</evidence>
<sequence>MVMADKTPKVVAHDHTTSAHASCVHKNIAAYLGGAHATGTRSVLGGPILDAARRLVDDGPGERDSAVFPQWVADQDQRPRI</sequence>
<accession>A0A3L9L5C6</accession>
<protein>
    <submittedName>
        <fullName evidence="1">Uncharacterized protein</fullName>
    </submittedName>
</protein>
<dbReference type="AlphaFoldDB" id="A0A3L9L5C6"/>
<keyword evidence="2" id="KW-1185">Reference proteome</keyword>
<gene>
    <name evidence="1" type="ORF">EAE32_01745</name>
</gene>
<organism evidence="1 2">
    <name type="scientific">Kocuria tytonicola</name>
    <dbReference type="NCBI Taxonomy" id="2055946"/>
    <lineage>
        <taxon>Bacteria</taxon>
        <taxon>Bacillati</taxon>
        <taxon>Actinomycetota</taxon>
        <taxon>Actinomycetes</taxon>
        <taxon>Micrococcales</taxon>
        <taxon>Micrococcaceae</taxon>
        <taxon>Kocuria</taxon>
    </lineage>
</organism>
<name>A0A3L9L5C6_9MICC</name>
<proteinExistence type="predicted"/>
<comment type="caution">
    <text evidence="1">The sequence shown here is derived from an EMBL/GenBank/DDBJ whole genome shotgun (WGS) entry which is preliminary data.</text>
</comment>
<dbReference type="EMBL" id="RDEX01000001">
    <property type="protein sequence ID" value="RLY93990.1"/>
    <property type="molecule type" value="Genomic_DNA"/>
</dbReference>
<dbReference type="Proteomes" id="UP000277871">
    <property type="component" value="Unassembled WGS sequence"/>
</dbReference>